<dbReference type="Proteomes" id="UP000235739">
    <property type="component" value="Unassembled WGS sequence"/>
</dbReference>
<dbReference type="EMBL" id="PNQX01000003">
    <property type="protein sequence ID" value="PMQ18827.1"/>
    <property type="molecule type" value="Genomic_DNA"/>
</dbReference>
<protein>
    <recommendedName>
        <fullName evidence="4">Lipoprotein</fullName>
    </recommendedName>
</protein>
<comment type="caution">
    <text evidence="2">The sequence shown here is derived from an EMBL/GenBank/DDBJ whole genome shotgun (WGS) entry which is preliminary data.</text>
</comment>
<dbReference type="GeneID" id="303186526"/>
<evidence type="ECO:0008006" key="4">
    <source>
        <dbReference type="Google" id="ProtNLM"/>
    </source>
</evidence>
<dbReference type="AlphaFoldDB" id="A0A2N7RY67"/>
<gene>
    <name evidence="2" type="ORF">CIK84_15675</name>
</gene>
<evidence type="ECO:0000313" key="3">
    <source>
        <dbReference type="Proteomes" id="UP000235739"/>
    </source>
</evidence>
<dbReference type="RefSeq" id="WP_013350271.1">
    <property type="nucleotide sequence ID" value="NZ_JBQQGH010000143.1"/>
</dbReference>
<keyword evidence="1" id="KW-0732">Signal</keyword>
<evidence type="ECO:0000313" key="2">
    <source>
        <dbReference type="EMBL" id="PMQ18827.1"/>
    </source>
</evidence>
<reference evidence="2 3" key="1">
    <citation type="journal article" date="2017" name="Elife">
        <title>Extensive horizontal gene transfer in cheese-associated bacteria.</title>
        <authorList>
            <person name="Bonham K.S."/>
            <person name="Wolfe B.E."/>
            <person name="Dutton R.J."/>
        </authorList>
    </citation>
    <scope>NUCLEOTIDE SEQUENCE [LARGE SCALE GENOMIC DNA]</scope>
    <source>
        <strain evidence="2 3">JB182</strain>
    </source>
</reference>
<feature type="chain" id="PRO_5014892405" description="Lipoprotein" evidence="1">
    <location>
        <begin position="28"/>
        <end position="139"/>
    </location>
</feature>
<sequence>MNLQNLPRLAATLLVLPLVFAVVGCSANDELTCDGGRPVDDPQTAVRGLLEAAETTDYDKACSVISLKLTNEAMNGPLTALKHEMDSKEVTSSNFKMIEYDRGGSAHFYNIYAEQPDTPIEMTIVEIGKGYRIAFGEEP</sequence>
<accession>A0A2N7RY67</accession>
<feature type="signal peptide" evidence="1">
    <location>
        <begin position="1"/>
        <end position="27"/>
    </location>
</feature>
<organism evidence="2 3">
    <name type="scientific">Glutamicibacter arilaitensis</name>
    <dbReference type="NCBI Taxonomy" id="256701"/>
    <lineage>
        <taxon>Bacteria</taxon>
        <taxon>Bacillati</taxon>
        <taxon>Actinomycetota</taxon>
        <taxon>Actinomycetes</taxon>
        <taxon>Micrococcales</taxon>
        <taxon>Micrococcaceae</taxon>
        <taxon>Glutamicibacter</taxon>
    </lineage>
</organism>
<evidence type="ECO:0000256" key="1">
    <source>
        <dbReference type="SAM" id="SignalP"/>
    </source>
</evidence>
<proteinExistence type="predicted"/>
<name>A0A2N7RY67_9MICC</name>